<keyword evidence="3" id="KW-1185">Reference proteome</keyword>
<dbReference type="Pfam" id="PF07944">
    <property type="entry name" value="Beta-AFase-like_GH127_cat"/>
    <property type="match status" value="1"/>
</dbReference>
<dbReference type="InterPro" id="IPR012878">
    <property type="entry name" value="Beta-AFase-like_GH127_cat"/>
</dbReference>
<gene>
    <name evidence="2" type="ORF">BAQU_0545</name>
</gene>
<accession>A0A261G905</accession>
<protein>
    <recommendedName>
        <fullName evidence="1">Non-reducing end beta-L-arabinofuranosidase-like GH127 catalytic domain-containing protein</fullName>
    </recommendedName>
</protein>
<proteinExistence type="predicted"/>
<dbReference type="AlphaFoldDB" id="A0A261G905"/>
<dbReference type="EMBL" id="MWXA01000003">
    <property type="protein sequence ID" value="OZG67900.1"/>
    <property type="molecule type" value="Genomic_DNA"/>
</dbReference>
<evidence type="ECO:0000259" key="1">
    <source>
        <dbReference type="Pfam" id="PF07944"/>
    </source>
</evidence>
<dbReference type="PANTHER" id="PTHR31151">
    <property type="entry name" value="PROLINE-TRNA LIGASE (DUF1680)"/>
    <property type="match status" value="1"/>
</dbReference>
<evidence type="ECO:0000313" key="2">
    <source>
        <dbReference type="EMBL" id="OZG67900.1"/>
    </source>
</evidence>
<sequence length="615" mass="68981">MTYKACTLGQVSLGSGVYEDRHRNNVDYILSLHNENLLQNHYIECGINRYPNLFGTWEGKENSHGEHLHWGWETPGSAVRGQFLGHWLAAASREVAATGNATLRIKALNIVDELALCQKEHGGEWVFSIPELYMDHLAQGHPNGVPQYVLHKTLMGLLCAYRYLASDKALDIARHASQWIMRWARQFDADRWNAILDVETGGMLEVWADLYEITHDVKYREMLDLYWHQHLFDPLLAGEDVLTNRHANTTIPEAIGAARAYEVTGAQCWKDVVEAYWKCAVERRGFFATGGCNAGEIWCPPFEYAARRGDKNQELCTVFNMMRLADVLFRWTGRREFLDYYELNSINGLLAQTHARTGMPSYYLPLEGGARKLWGSRLHDFWCCHGTAVEAGAMHGEGIYYYDESAELPAVVVARFVNSKLTLPIANGELHIAMQEGSSMQGDALHNASSAGALHRPQSLTAYLKVENAGQASIILRLRMPSWCSGSPTISVDGVRRPAHAVNGFTELVIAPGRCEVTLVVPKELRAVAIPDAPETVAFLDGPVVLAGIADRETTLYGDLKRPTSMLASNNERQWGTWMHGYRSIHQPQSMVFKPLYEVDDEAYCVYFPTQPCAT</sequence>
<dbReference type="GeneID" id="98295223"/>
<dbReference type="Proteomes" id="UP000216451">
    <property type="component" value="Unassembled WGS sequence"/>
</dbReference>
<dbReference type="OrthoDB" id="9757939at2"/>
<dbReference type="SUPFAM" id="SSF48208">
    <property type="entry name" value="Six-hairpin glycosidases"/>
    <property type="match status" value="1"/>
</dbReference>
<comment type="caution">
    <text evidence="2">The sequence shown here is derived from an EMBL/GenBank/DDBJ whole genome shotgun (WGS) entry which is preliminary data.</text>
</comment>
<reference evidence="2 3" key="1">
    <citation type="journal article" date="2017" name="BMC Genomics">
        <title>Comparative genomic and phylogenomic analyses of the Bifidobacteriaceae family.</title>
        <authorList>
            <person name="Lugli G.A."/>
            <person name="Milani C."/>
            <person name="Turroni F."/>
            <person name="Duranti S."/>
            <person name="Mancabelli L."/>
            <person name="Mangifesta M."/>
            <person name="Ferrario C."/>
            <person name="Modesto M."/>
            <person name="Mattarelli P."/>
            <person name="Jiri K."/>
            <person name="van Sinderen D."/>
            <person name="Ventura M."/>
        </authorList>
    </citation>
    <scope>NUCLEOTIDE SEQUENCE [LARGE SCALE GENOMIC DNA]</scope>
    <source>
        <strain evidence="2 3">LMG 28769</strain>
    </source>
</reference>
<dbReference type="InterPro" id="IPR008928">
    <property type="entry name" value="6-hairpin_glycosidase_sf"/>
</dbReference>
<organism evidence="2 3">
    <name type="scientific">Bifidobacterium aquikefiri</name>
    <dbReference type="NCBI Taxonomy" id="1653207"/>
    <lineage>
        <taxon>Bacteria</taxon>
        <taxon>Bacillati</taxon>
        <taxon>Actinomycetota</taxon>
        <taxon>Actinomycetes</taxon>
        <taxon>Bifidobacteriales</taxon>
        <taxon>Bifidobacteriaceae</taxon>
        <taxon>Bifidobacterium</taxon>
    </lineage>
</organism>
<feature type="domain" description="Non-reducing end beta-L-arabinofuranosidase-like GH127 catalytic" evidence="1">
    <location>
        <begin position="10"/>
        <end position="393"/>
    </location>
</feature>
<dbReference type="PANTHER" id="PTHR31151:SF0">
    <property type="entry name" value="PROLINE-TRNA LIGASE (DUF1680)"/>
    <property type="match status" value="1"/>
</dbReference>
<dbReference type="RefSeq" id="WP_094692519.1">
    <property type="nucleotide sequence ID" value="NZ_CALENZ010000004.1"/>
</dbReference>
<dbReference type="GO" id="GO:0005975">
    <property type="term" value="P:carbohydrate metabolic process"/>
    <property type="evidence" value="ECO:0007669"/>
    <property type="project" value="InterPro"/>
</dbReference>
<name>A0A261G905_9BIFI</name>
<evidence type="ECO:0000313" key="3">
    <source>
        <dbReference type="Proteomes" id="UP000216451"/>
    </source>
</evidence>